<dbReference type="GO" id="GO:0009086">
    <property type="term" value="P:methionine biosynthetic process"/>
    <property type="evidence" value="ECO:0007669"/>
    <property type="project" value="UniProtKB-KW"/>
</dbReference>
<evidence type="ECO:0000256" key="26">
    <source>
        <dbReference type="ARBA" id="ARBA00048841"/>
    </source>
</evidence>
<comment type="caution">
    <text evidence="30">The sequence shown here is derived from an EMBL/GenBank/DDBJ whole genome shotgun (WGS) entry which is preliminary data.</text>
</comment>
<evidence type="ECO:0000256" key="21">
    <source>
        <dbReference type="ARBA" id="ARBA00023154"/>
    </source>
</evidence>
<dbReference type="CDD" id="cd04921">
    <property type="entry name" value="ACT_AKi-HSDH-ThrA-like_1"/>
    <property type="match status" value="1"/>
</dbReference>
<comment type="cofactor">
    <cofactor evidence="1">
        <name>a metal cation</name>
        <dbReference type="ChEBI" id="CHEBI:25213"/>
    </cofactor>
</comment>
<dbReference type="Gene3D" id="3.30.360.10">
    <property type="entry name" value="Dihydrodipicolinate Reductase, domain 2"/>
    <property type="match status" value="1"/>
</dbReference>
<evidence type="ECO:0000256" key="3">
    <source>
        <dbReference type="ARBA" id="ARBA00004986"/>
    </source>
</evidence>
<dbReference type="GO" id="GO:0009089">
    <property type="term" value="P:lysine biosynthetic process via diaminopimelate"/>
    <property type="evidence" value="ECO:0007669"/>
    <property type="project" value="UniProtKB-ARBA"/>
</dbReference>
<dbReference type="Pfam" id="PF03447">
    <property type="entry name" value="NAD_binding_3"/>
    <property type="match status" value="1"/>
</dbReference>
<evidence type="ECO:0000256" key="24">
    <source>
        <dbReference type="ARBA" id="ARBA00044938"/>
    </source>
</evidence>
<evidence type="ECO:0000256" key="15">
    <source>
        <dbReference type="ARBA" id="ARBA00022777"/>
    </source>
</evidence>
<evidence type="ECO:0000256" key="20">
    <source>
        <dbReference type="ARBA" id="ARBA00023053"/>
    </source>
</evidence>
<dbReference type="GO" id="GO:0004072">
    <property type="term" value="F:aspartate kinase activity"/>
    <property type="evidence" value="ECO:0007669"/>
    <property type="project" value="UniProtKB-EC"/>
</dbReference>
<keyword evidence="12" id="KW-0791">Threonine biosynthesis</keyword>
<dbReference type="FunFam" id="3.30.360.10:FF:000006">
    <property type="entry name" value="Bifunctional aspartokinase/homoserine dehydrogenase"/>
    <property type="match status" value="1"/>
</dbReference>
<comment type="pathway">
    <text evidence="3">Amino-acid biosynthesis; L-methionine biosynthesis via de novo pathway; L-homoserine from L-aspartate: step 1/3.</text>
</comment>
<keyword evidence="18 30" id="KW-0560">Oxidoreductase</keyword>
<name>A0A9D9GZ68_9BACT</name>
<dbReference type="EMBL" id="JADINB010000123">
    <property type="protein sequence ID" value="MBO8429353.1"/>
    <property type="molecule type" value="Genomic_DNA"/>
</dbReference>
<reference evidence="30" key="2">
    <citation type="journal article" date="2021" name="PeerJ">
        <title>Extensive microbial diversity within the chicken gut microbiome revealed by metagenomics and culture.</title>
        <authorList>
            <person name="Gilroy R."/>
            <person name="Ravi A."/>
            <person name="Getino M."/>
            <person name="Pursley I."/>
            <person name="Horton D.L."/>
            <person name="Alikhan N.F."/>
            <person name="Baker D."/>
            <person name="Gharbi K."/>
            <person name="Hall N."/>
            <person name="Watson M."/>
            <person name="Adriaenssens E.M."/>
            <person name="Foster-Nyarko E."/>
            <person name="Jarju S."/>
            <person name="Secka A."/>
            <person name="Antonio M."/>
            <person name="Oren A."/>
            <person name="Chaudhuri R.R."/>
            <person name="La Ragione R."/>
            <person name="Hildebrand F."/>
            <person name="Pallen M.J."/>
        </authorList>
    </citation>
    <scope>NUCLEOTIDE SEQUENCE</scope>
    <source>
        <strain evidence="30">15467</strain>
    </source>
</reference>
<evidence type="ECO:0000256" key="6">
    <source>
        <dbReference type="ARBA" id="ARBA00005139"/>
    </source>
</evidence>
<feature type="domain" description="ACT" evidence="29">
    <location>
        <begin position="330"/>
        <end position="405"/>
    </location>
</feature>
<evidence type="ECO:0000256" key="4">
    <source>
        <dbReference type="ARBA" id="ARBA00005056"/>
    </source>
</evidence>
<dbReference type="InterPro" id="IPR001341">
    <property type="entry name" value="Asp_kinase"/>
</dbReference>
<dbReference type="CDD" id="cd04892">
    <property type="entry name" value="ACT_AK-like_2"/>
    <property type="match status" value="1"/>
</dbReference>
<dbReference type="FunFam" id="3.30.2130.10:FF:000001">
    <property type="entry name" value="Bifunctional aspartokinase/homoserine dehydrogenase"/>
    <property type="match status" value="1"/>
</dbReference>
<dbReference type="NCBIfam" id="TIGR00657">
    <property type="entry name" value="asp_kinases"/>
    <property type="match status" value="1"/>
</dbReference>
<dbReference type="AlphaFoldDB" id="A0A9D9GZ68"/>
<dbReference type="Proteomes" id="UP000823635">
    <property type="component" value="Unassembled WGS sequence"/>
</dbReference>
<evidence type="ECO:0000256" key="17">
    <source>
        <dbReference type="ARBA" id="ARBA00022857"/>
    </source>
</evidence>
<keyword evidence="15 30" id="KW-0418">Kinase</keyword>
<evidence type="ECO:0000313" key="31">
    <source>
        <dbReference type="Proteomes" id="UP000823635"/>
    </source>
</evidence>
<keyword evidence="22" id="KW-0486">Methionine biosynthesis</keyword>
<comment type="pathway">
    <text evidence="2">Amino-acid biosynthesis; L-lysine biosynthesis via DAP pathway; (S)-tetrahydrodipicolinate from L-aspartate: step 1/4.</text>
</comment>
<dbReference type="GO" id="GO:0004412">
    <property type="term" value="F:homoserine dehydrogenase activity"/>
    <property type="evidence" value="ECO:0007669"/>
    <property type="project" value="UniProtKB-EC"/>
</dbReference>
<dbReference type="InterPro" id="IPR002912">
    <property type="entry name" value="ACT_dom"/>
</dbReference>
<dbReference type="InterPro" id="IPR036291">
    <property type="entry name" value="NAD(P)-bd_dom_sf"/>
</dbReference>
<keyword evidence="28" id="KW-0175">Coiled coil</keyword>
<dbReference type="InterPro" id="IPR001048">
    <property type="entry name" value="Asp/Glu/Uridylate_kinase"/>
</dbReference>
<evidence type="ECO:0000256" key="19">
    <source>
        <dbReference type="ARBA" id="ARBA00023027"/>
    </source>
</evidence>
<evidence type="ECO:0000256" key="13">
    <source>
        <dbReference type="ARBA" id="ARBA00022723"/>
    </source>
</evidence>
<dbReference type="GO" id="GO:0009088">
    <property type="term" value="P:threonine biosynthetic process"/>
    <property type="evidence" value="ECO:0007669"/>
    <property type="project" value="UniProtKB-KW"/>
</dbReference>
<dbReference type="PROSITE" id="PS51671">
    <property type="entry name" value="ACT"/>
    <property type="match status" value="1"/>
</dbReference>
<evidence type="ECO:0000256" key="8">
    <source>
        <dbReference type="ARBA" id="ARBA00010046"/>
    </source>
</evidence>
<dbReference type="InterPro" id="IPR011147">
    <property type="entry name" value="Bifunc_Aspkin/hSer_DH"/>
</dbReference>
<dbReference type="SUPFAM" id="SSF53633">
    <property type="entry name" value="Carbamate kinase-like"/>
    <property type="match status" value="1"/>
</dbReference>
<evidence type="ECO:0000259" key="29">
    <source>
        <dbReference type="PROSITE" id="PS51671"/>
    </source>
</evidence>
<evidence type="ECO:0000256" key="12">
    <source>
        <dbReference type="ARBA" id="ARBA00022697"/>
    </source>
</evidence>
<evidence type="ECO:0000256" key="10">
    <source>
        <dbReference type="ARBA" id="ARBA00022605"/>
    </source>
</evidence>
<keyword evidence="23" id="KW-0511">Multifunctional enzyme</keyword>
<dbReference type="InterPro" id="IPR054352">
    <property type="entry name" value="ACT_Aspartokinase"/>
</dbReference>
<dbReference type="GO" id="GO:0046872">
    <property type="term" value="F:metal ion binding"/>
    <property type="evidence" value="ECO:0007669"/>
    <property type="project" value="UniProtKB-KW"/>
</dbReference>
<evidence type="ECO:0000256" key="22">
    <source>
        <dbReference type="ARBA" id="ARBA00023167"/>
    </source>
</evidence>
<dbReference type="Pfam" id="PF00696">
    <property type="entry name" value="AA_kinase"/>
    <property type="match status" value="1"/>
</dbReference>
<protein>
    <submittedName>
        <fullName evidence="30">Bifunctional aspartate kinase/homoserine dehydrogenase I</fullName>
        <ecNumber evidence="30">1.1.1.3</ecNumber>
        <ecNumber evidence="30">2.7.2.4</ecNumber>
    </submittedName>
</protein>
<dbReference type="InterPro" id="IPR005106">
    <property type="entry name" value="Asp/hSer_DH_NAD-bd"/>
</dbReference>
<keyword evidence="19" id="KW-0520">NAD</keyword>
<dbReference type="PROSITE" id="PS00324">
    <property type="entry name" value="ASPARTOKINASE"/>
    <property type="match status" value="1"/>
</dbReference>
<feature type="coiled-coil region" evidence="28">
    <location>
        <begin position="97"/>
        <end position="124"/>
    </location>
</feature>
<evidence type="ECO:0000256" key="7">
    <source>
        <dbReference type="ARBA" id="ARBA00007952"/>
    </source>
</evidence>
<keyword evidence="17" id="KW-0521">NADP</keyword>
<dbReference type="GO" id="GO:0005524">
    <property type="term" value="F:ATP binding"/>
    <property type="evidence" value="ECO:0007669"/>
    <property type="project" value="UniProtKB-KW"/>
</dbReference>
<comment type="pathway">
    <text evidence="5">Amino-acid biosynthesis; L-methionine biosynthesis via de novo pathway; L-homoserine from L-aspartate: step 3/3.</text>
</comment>
<dbReference type="EC" id="1.1.1.3" evidence="30"/>
<organism evidence="30 31">
    <name type="scientific">Candidatus Egerieousia excrementavium</name>
    <dbReference type="NCBI Taxonomy" id="2840778"/>
    <lineage>
        <taxon>Bacteria</taxon>
        <taxon>Pseudomonadati</taxon>
        <taxon>Bacteroidota</taxon>
        <taxon>Bacteroidia</taxon>
        <taxon>Bacteroidales</taxon>
        <taxon>Candidatus Egerieousia</taxon>
    </lineage>
</organism>
<dbReference type="InterPro" id="IPR018042">
    <property type="entry name" value="Aspartate_kinase_CS"/>
</dbReference>
<gene>
    <name evidence="30" type="primary">thrA</name>
    <name evidence="30" type="ORF">IAC68_05440</name>
</gene>
<dbReference type="PANTHER" id="PTHR43070:SF3">
    <property type="entry name" value="HOMOSERINE DEHYDROGENASE"/>
    <property type="match status" value="1"/>
</dbReference>
<keyword evidence="10" id="KW-0028">Amino-acid biosynthesis</keyword>
<evidence type="ECO:0000256" key="28">
    <source>
        <dbReference type="SAM" id="Coils"/>
    </source>
</evidence>
<evidence type="ECO:0000256" key="23">
    <source>
        <dbReference type="ARBA" id="ARBA00023268"/>
    </source>
</evidence>
<comment type="catalytic activity">
    <reaction evidence="26">
        <text>L-homoserine + NADP(+) = L-aspartate 4-semialdehyde + NADPH + H(+)</text>
        <dbReference type="Rhea" id="RHEA:15761"/>
        <dbReference type="ChEBI" id="CHEBI:15378"/>
        <dbReference type="ChEBI" id="CHEBI:57476"/>
        <dbReference type="ChEBI" id="CHEBI:57783"/>
        <dbReference type="ChEBI" id="CHEBI:58349"/>
        <dbReference type="ChEBI" id="CHEBI:537519"/>
        <dbReference type="EC" id="1.1.1.3"/>
    </reaction>
    <physiologicalReaction direction="right-to-left" evidence="26">
        <dbReference type="Rhea" id="RHEA:15763"/>
    </physiologicalReaction>
</comment>
<comment type="pathway">
    <text evidence="4">Amino-acid biosynthesis; L-threonine biosynthesis; L-threonine from L-aspartate: step 3/5.</text>
</comment>
<evidence type="ECO:0000256" key="18">
    <source>
        <dbReference type="ARBA" id="ARBA00023002"/>
    </source>
</evidence>
<comment type="pathway">
    <text evidence="6">Amino-acid biosynthesis; L-threonine biosynthesis; L-threonine from L-aspartate: step 1/5.</text>
</comment>
<dbReference type="Pfam" id="PF22468">
    <property type="entry name" value="ACT_9"/>
    <property type="match status" value="2"/>
</dbReference>
<dbReference type="InterPro" id="IPR045865">
    <property type="entry name" value="ACT-like_dom_sf"/>
</dbReference>
<evidence type="ECO:0000256" key="14">
    <source>
        <dbReference type="ARBA" id="ARBA00022741"/>
    </source>
</evidence>
<dbReference type="InterPro" id="IPR036393">
    <property type="entry name" value="AceGlu_kinase-like_sf"/>
</dbReference>
<dbReference type="Pfam" id="PF00742">
    <property type="entry name" value="Homoserine_dh"/>
    <property type="match status" value="1"/>
</dbReference>
<dbReference type="InterPro" id="IPR001342">
    <property type="entry name" value="HDH_cat"/>
</dbReference>
<evidence type="ECO:0000256" key="11">
    <source>
        <dbReference type="ARBA" id="ARBA00022679"/>
    </source>
</evidence>
<evidence type="ECO:0000256" key="1">
    <source>
        <dbReference type="ARBA" id="ARBA00001920"/>
    </source>
</evidence>
<dbReference type="InterPro" id="IPR019811">
    <property type="entry name" value="HDH_CS"/>
</dbReference>
<comment type="similarity">
    <text evidence="8">In the N-terminal section; belongs to the aspartokinase family.</text>
</comment>
<dbReference type="SUPFAM" id="SSF55021">
    <property type="entry name" value="ACT-like"/>
    <property type="match status" value="2"/>
</dbReference>
<keyword evidence="16" id="KW-0067">ATP-binding</keyword>
<evidence type="ECO:0000256" key="5">
    <source>
        <dbReference type="ARBA" id="ARBA00005062"/>
    </source>
</evidence>
<evidence type="ECO:0000256" key="16">
    <source>
        <dbReference type="ARBA" id="ARBA00022840"/>
    </source>
</evidence>
<dbReference type="Gene3D" id="3.30.2130.10">
    <property type="entry name" value="VC0802-like"/>
    <property type="match status" value="1"/>
</dbReference>
<dbReference type="GO" id="GO:0050661">
    <property type="term" value="F:NADP binding"/>
    <property type="evidence" value="ECO:0007669"/>
    <property type="project" value="InterPro"/>
</dbReference>
<evidence type="ECO:0000256" key="2">
    <source>
        <dbReference type="ARBA" id="ARBA00004766"/>
    </source>
</evidence>
<dbReference type="SUPFAM" id="SSF51735">
    <property type="entry name" value="NAD(P)-binding Rossmann-fold domains"/>
    <property type="match status" value="1"/>
</dbReference>
<dbReference type="EC" id="2.7.2.4" evidence="30"/>
<dbReference type="PROSITE" id="PS01042">
    <property type="entry name" value="HOMOSER_DHGENASE"/>
    <property type="match status" value="1"/>
</dbReference>
<keyword evidence="20" id="KW-0915">Sodium</keyword>
<dbReference type="PANTHER" id="PTHR43070">
    <property type="match status" value="1"/>
</dbReference>
<evidence type="ECO:0000256" key="25">
    <source>
        <dbReference type="ARBA" id="ARBA00048561"/>
    </source>
</evidence>
<reference evidence="30" key="1">
    <citation type="submission" date="2020-10" db="EMBL/GenBank/DDBJ databases">
        <authorList>
            <person name="Gilroy R."/>
        </authorList>
    </citation>
    <scope>NUCLEOTIDE SEQUENCE</scope>
    <source>
        <strain evidence="30">15467</strain>
    </source>
</reference>
<sequence>MKPVHPKQYIIDKKEKKMIVMKFGGTSVGSVSALNNLKLIVEKKKRPCIVVVSAITGITNLLTTMFEKAVKTGSNYKDDIITIREKHVSLAKSVLPKSEYHAFLEELQEDLEKLEHLLSSVSVMKNNLRVLEDHILSMGEQFSSKMITRMFKNAVRVDGRELIVTKKSGERSQILWEQTCVKVQDTFRNFKKLAIVPGFCGRTEEGYITTLGRGGSDLSAAMIGAAIGAETIDIWTDVDGMMTCDPNIVPQAHTIPVLSYAEAAELCHFGAKVLYTPAIWPAVKSGIPIKILNTFNRSHHGTIINSEGDRQGKHPVTGITHVSGVSLITVFGNGLMGQVGTSYRLFGAMADKGINIIFISQASSEYSISFAVKSEDGEKALSIIKKGLEADAIHGSYIDASIEEDMAIIAVVGNKMRMTPGISGRIFTALGNNKINVVATAQGGSELNVSAVVKASDAKKAVAVLHDEFFGMPVREADLYVAGHGVVGNELLLQLKKQKDNILKKEGIKISLKGLADTKRAVISEADLLGSYPQSWKSAMPERNFREFLEAMYSAPSTKKIFVDCTASSQIAALYDEILENGIHIVAANKIAASGPSREYERMLKTALENRASFHNETNAGAGLPIISTIRDMTATGDKIQRFVASLSGSLNFILNKVYDGMPLYDAVMLAQKSGFTEPDPRIDLSGTDVRRKLLVLARCAGYKLEEEQITENDRLLPAELQACEEAVFYERLKEYGKEFGERMDKVRSAGKRLRYMASFDKGSANIGLVEVESDDPAYNLDDSNNIIMLYTKRYNPLPLVIKGYGAGAAVTAAGVFADILKAL</sequence>
<dbReference type="GO" id="GO:0009090">
    <property type="term" value="P:homoserine biosynthetic process"/>
    <property type="evidence" value="ECO:0007669"/>
    <property type="project" value="UniProtKB-ARBA"/>
</dbReference>
<evidence type="ECO:0000313" key="30">
    <source>
        <dbReference type="EMBL" id="MBO8429353.1"/>
    </source>
</evidence>
<comment type="catalytic activity">
    <reaction evidence="27">
        <text>L-homoserine + NAD(+) = L-aspartate 4-semialdehyde + NADH + H(+)</text>
        <dbReference type="Rhea" id="RHEA:15757"/>
        <dbReference type="ChEBI" id="CHEBI:15378"/>
        <dbReference type="ChEBI" id="CHEBI:57476"/>
        <dbReference type="ChEBI" id="CHEBI:57540"/>
        <dbReference type="ChEBI" id="CHEBI:57945"/>
        <dbReference type="ChEBI" id="CHEBI:537519"/>
        <dbReference type="EC" id="1.1.1.3"/>
    </reaction>
    <physiologicalReaction direction="right-to-left" evidence="27">
        <dbReference type="Rhea" id="RHEA:15759"/>
    </physiologicalReaction>
</comment>
<comment type="catalytic activity">
    <reaction evidence="25">
        <text>L-aspartate + ATP = 4-phospho-L-aspartate + ADP</text>
        <dbReference type="Rhea" id="RHEA:23776"/>
        <dbReference type="ChEBI" id="CHEBI:29991"/>
        <dbReference type="ChEBI" id="CHEBI:30616"/>
        <dbReference type="ChEBI" id="CHEBI:57535"/>
        <dbReference type="ChEBI" id="CHEBI:456216"/>
        <dbReference type="EC" id="2.7.2.4"/>
    </reaction>
    <physiologicalReaction direction="left-to-right" evidence="25">
        <dbReference type="Rhea" id="RHEA:23777"/>
    </physiologicalReaction>
</comment>
<dbReference type="SUPFAM" id="SSF55347">
    <property type="entry name" value="Glyceraldehyde-3-phosphate dehydrogenase-like, C-terminal domain"/>
    <property type="match status" value="1"/>
</dbReference>
<dbReference type="PIRSF" id="PIRSF000727">
    <property type="entry name" value="ThrA"/>
    <property type="match status" value="1"/>
</dbReference>
<keyword evidence="14" id="KW-0547">Nucleotide-binding</keyword>
<dbReference type="Gene3D" id="3.40.1160.10">
    <property type="entry name" value="Acetylglutamate kinase-like"/>
    <property type="match status" value="1"/>
</dbReference>
<comment type="function">
    <text evidence="24">Bifunctional aspartate kinase and homoserine dehydrogenase that catalyzes the first and the third steps toward the synthesis of lysine, methionine and threonine from aspartate.</text>
</comment>
<dbReference type="InterPro" id="IPR049638">
    <property type="entry name" value="AK-HD"/>
</dbReference>
<dbReference type="NCBIfam" id="NF006959">
    <property type="entry name" value="PRK09436.1"/>
    <property type="match status" value="1"/>
</dbReference>
<comment type="similarity">
    <text evidence="7">In the C-terminal section; belongs to the homoserine dehydrogenase family.</text>
</comment>
<evidence type="ECO:0000256" key="9">
    <source>
        <dbReference type="ARBA" id="ARBA00011881"/>
    </source>
</evidence>
<dbReference type="Gene3D" id="3.40.50.720">
    <property type="entry name" value="NAD(P)-binding Rossmann-like Domain"/>
    <property type="match status" value="1"/>
</dbReference>
<keyword evidence="21" id="KW-0457">Lysine biosynthesis</keyword>
<keyword evidence="13" id="KW-0479">Metal-binding</keyword>
<comment type="subunit">
    <text evidence="9">Homotetramer.</text>
</comment>
<proteinExistence type="inferred from homology"/>
<keyword evidence="11 30" id="KW-0808">Transferase</keyword>
<evidence type="ECO:0000256" key="27">
    <source>
        <dbReference type="ARBA" id="ARBA00049031"/>
    </source>
</evidence>
<accession>A0A9D9GZ68</accession>